<dbReference type="SUPFAM" id="SSF54211">
    <property type="entry name" value="Ribosomal protein S5 domain 2-like"/>
    <property type="match status" value="1"/>
</dbReference>
<dbReference type="STRING" id="9785.ENSLAFP00000023922"/>
<evidence type="ECO:0000256" key="1">
    <source>
        <dbReference type="ARBA" id="ARBA00035255"/>
    </source>
</evidence>
<evidence type="ECO:0000313" key="6">
    <source>
        <dbReference type="Proteomes" id="UP000007646"/>
    </source>
</evidence>
<proteinExistence type="predicted"/>
<accession>G3U7W4</accession>
<sequence length="217" mass="23756">MVDHAGDMEEPGGPGPGVVDHGGFSRGFGSGFLVWGHGPHSGKAKDKEWLPVTKLGHVAKDMKIKSLKKNCLFSLPIKESEIIDFFLRTSLKDEVLKIIPVEKQTWASQQTRFKVTNDYDSALVYLIPSPRGISMVVPLPKKLLLTIDDCYKLTRGCTPGNFVKATFSAISKTNSYLTPDLEKRLCSPSLLPGTEHLVKAHIRASIQKSQAPAVATT</sequence>
<dbReference type="PANTHER" id="PTHR13718:SF4">
    <property type="entry name" value="40S RIBOSOMAL PROTEIN S2"/>
    <property type="match status" value="1"/>
</dbReference>
<feature type="domain" description="Small ribosomal subunit protein uS5 C-terminal" evidence="4">
    <location>
        <begin position="119"/>
        <end position="177"/>
    </location>
</feature>
<reference evidence="5" key="3">
    <citation type="submission" date="2025-09" db="UniProtKB">
        <authorList>
            <consortium name="Ensembl"/>
        </authorList>
    </citation>
    <scope>IDENTIFICATION</scope>
    <source>
        <strain evidence="5">Isolate ISIS603380</strain>
    </source>
</reference>
<dbReference type="GeneTree" id="ENSGT00940000154326"/>
<reference evidence="5 6" key="1">
    <citation type="submission" date="2009-06" db="EMBL/GenBank/DDBJ databases">
        <title>The Genome Sequence of Loxodonta africana (African elephant).</title>
        <authorList>
            <person name="Di Palma F."/>
            <person name="Heiman D."/>
            <person name="Young S."/>
            <person name="Johnson J."/>
            <person name="Lander E.S."/>
            <person name="Lindblad-Toh K."/>
        </authorList>
    </citation>
    <scope>NUCLEOTIDE SEQUENCE [LARGE SCALE GENOMIC DNA]</scope>
    <source>
        <strain evidence="5 6">Isolate ISIS603380</strain>
    </source>
</reference>
<dbReference type="FunFam" id="3.30.160.20:FF:000133">
    <property type="entry name" value="40S ribosomal protein S2"/>
    <property type="match status" value="1"/>
</dbReference>
<evidence type="ECO:0000256" key="3">
    <source>
        <dbReference type="SAM" id="MobiDB-lite"/>
    </source>
</evidence>
<dbReference type="eggNOG" id="KOG0877">
    <property type="taxonomic scope" value="Eukaryota"/>
</dbReference>
<dbReference type="Pfam" id="PF03719">
    <property type="entry name" value="Ribosomal_S5_C"/>
    <property type="match status" value="1"/>
</dbReference>
<dbReference type="AlphaFoldDB" id="G3U7W4"/>
<dbReference type="Gene3D" id="3.30.160.20">
    <property type="match status" value="1"/>
</dbReference>
<dbReference type="InterPro" id="IPR005324">
    <property type="entry name" value="Ribosomal_uS5_C"/>
</dbReference>
<dbReference type="GO" id="GO:0006412">
    <property type="term" value="P:translation"/>
    <property type="evidence" value="ECO:0007669"/>
    <property type="project" value="InterPro"/>
</dbReference>
<dbReference type="InterPro" id="IPR020568">
    <property type="entry name" value="Ribosomal_Su5_D2-typ_SF"/>
</dbReference>
<feature type="region of interest" description="Disordered" evidence="3">
    <location>
        <begin position="1"/>
        <end position="20"/>
    </location>
</feature>
<reference evidence="5" key="2">
    <citation type="submission" date="2025-08" db="UniProtKB">
        <authorList>
            <consortium name="Ensembl"/>
        </authorList>
    </citation>
    <scope>IDENTIFICATION</scope>
    <source>
        <strain evidence="5">Isolate ISIS603380</strain>
    </source>
</reference>
<dbReference type="Ensembl" id="ENSLAFT00000026573.1">
    <property type="protein sequence ID" value="ENSLAFP00000023922.1"/>
    <property type="gene ID" value="ENSLAFG00000032675.1"/>
</dbReference>
<dbReference type="HOGENOM" id="CLU_065898_0_2_1"/>
<dbReference type="InParanoid" id="G3U7W4"/>
<dbReference type="Proteomes" id="UP000007646">
    <property type="component" value="Unassembled WGS sequence"/>
</dbReference>
<dbReference type="GO" id="GO:0022627">
    <property type="term" value="C:cytosolic small ribosomal subunit"/>
    <property type="evidence" value="ECO:0007669"/>
    <property type="project" value="TreeGrafter"/>
</dbReference>
<evidence type="ECO:0000313" key="5">
    <source>
        <dbReference type="Ensembl" id="ENSLAFP00000023922.1"/>
    </source>
</evidence>
<organism evidence="5 6">
    <name type="scientific">Loxodonta africana</name>
    <name type="common">African elephant</name>
    <dbReference type="NCBI Taxonomy" id="9785"/>
    <lineage>
        <taxon>Eukaryota</taxon>
        <taxon>Metazoa</taxon>
        <taxon>Chordata</taxon>
        <taxon>Craniata</taxon>
        <taxon>Vertebrata</taxon>
        <taxon>Euteleostomi</taxon>
        <taxon>Mammalia</taxon>
        <taxon>Eutheria</taxon>
        <taxon>Afrotheria</taxon>
        <taxon>Proboscidea</taxon>
        <taxon>Elephantidae</taxon>
        <taxon>Loxodonta</taxon>
    </lineage>
</organism>
<evidence type="ECO:0000256" key="2">
    <source>
        <dbReference type="ARBA" id="ARBA00035407"/>
    </source>
</evidence>
<dbReference type="GO" id="GO:0003723">
    <property type="term" value="F:RNA binding"/>
    <property type="evidence" value="ECO:0007669"/>
    <property type="project" value="InterPro"/>
</dbReference>
<name>G3U7W4_LOXAF</name>
<dbReference type="PANTHER" id="PTHR13718">
    <property type="entry name" value="RIBOSOMAL S SUBUNIT"/>
    <property type="match status" value="1"/>
</dbReference>
<dbReference type="GO" id="GO:0003735">
    <property type="term" value="F:structural constituent of ribosome"/>
    <property type="evidence" value="ECO:0007669"/>
    <property type="project" value="InterPro"/>
</dbReference>
<keyword evidence="6" id="KW-1185">Reference proteome</keyword>
<protein>
    <recommendedName>
        <fullName evidence="1">Small ribosomal subunit protein uS5</fullName>
    </recommendedName>
    <alternativeName>
        <fullName evidence="2">40S ribosomal protein S2</fullName>
    </alternativeName>
</protein>
<dbReference type="InterPro" id="IPR000851">
    <property type="entry name" value="Ribosomal_uS5"/>
</dbReference>
<evidence type="ECO:0000259" key="4">
    <source>
        <dbReference type="Pfam" id="PF03719"/>
    </source>
</evidence>